<evidence type="ECO:0000259" key="2">
    <source>
        <dbReference type="Pfam" id="PF13202"/>
    </source>
</evidence>
<dbReference type="RefSeq" id="WP_119862538.1">
    <property type="nucleotide sequence ID" value="NZ_PNBW01000002.1"/>
</dbReference>
<dbReference type="AlphaFoldDB" id="A0A5S3VAT2"/>
<dbReference type="Proteomes" id="UP000307164">
    <property type="component" value="Unassembled WGS sequence"/>
</dbReference>
<keyword evidence="5" id="KW-1185">Reference proteome</keyword>
<dbReference type="InterPro" id="IPR011992">
    <property type="entry name" value="EF-hand-dom_pair"/>
</dbReference>
<dbReference type="Gene3D" id="1.10.238.10">
    <property type="entry name" value="EF-hand"/>
    <property type="match status" value="1"/>
</dbReference>
<sequence length="73" mass="8087">MKLVHVFMATSLTFISAMSFASGLSFSDLDTDHDGVISVKEAKANTLLTEQFAKLDADKDKLLSRSEFLNFQL</sequence>
<name>A0A5S3VAT2_9GAMM</name>
<accession>A0A5S3VAT2</accession>
<organism evidence="3 6">
    <name type="scientific">Pseudoalteromonas aurantia</name>
    <dbReference type="NCBI Taxonomy" id="43654"/>
    <lineage>
        <taxon>Bacteria</taxon>
        <taxon>Pseudomonadati</taxon>
        <taxon>Pseudomonadota</taxon>
        <taxon>Gammaproteobacteria</taxon>
        <taxon>Alteromonadales</taxon>
        <taxon>Pseudoalteromonadaceae</taxon>
        <taxon>Pseudoalteromonas</taxon>
    </lineage>
</organism>
<evidence type="ECO:0000313" key="6">
    <source>
        <dbReference type="Proteomes" id="UP000307217"/>
    </source>
</evidence>
<proteinExistence type="predicted"/>
<feature type="signal peptide" evidence="1">
    <location>
        <begin position="1"/>
        <end position="21"/>
    </location>
</feature>
<reference evidence="5 6" key="1">
    <citation type="submission" date="2018-01" db="EMBL/GenBank/DDBJ databases">
        <authorList>
            <person name="Paulsen S."/>
            <person name="Gram L.K."/>
        </authorList>
    </citation>
    <scope>NUCLEOTIDE SEQUENCE [LARGE SCALE GENOMIC DNA]</scope>
    <source>
        <strain evidence="3 6">S3790</strain>
        <strain evidence="4 5">S3895</strain>
    </source>
</reference>
<dbReference type="OrthoDB" id="6121358at2"/>
<dbReference type="Pfam" id="PF13202">
    <property type="entry name" value="EF-hand_5"/>
    <property type="match status" value="1"/>
</dbReference>
<dbReference type="PROSITE" id="PS00018">
    <property type="entry name" value="EF_HAND_1"/>
    <property type="match status" value="1"/>
</dbReference>
<comment type="caution">
    <text evidence="3">The sequence shown here is derived from an EMBL/GenBank/DDBJ whole genome shotgun (WGS) entry which is preliminary data.</text>
</comment>
<protein>
    <submittedName>
        <fullName evidence="3">Calmodulin</fullName>
    </submittedName>
</protein>
<dbReference type="GO" id="GO:0005509">
    <property type="term" value="F:calcium ion binding"/>
    <property type="evidence" value="ECO:0007669"/>
    <property type="project" value="InterPro"/>
</dbReference>
<dbReference type="Proteomes" id="UP000307217">
    <property type="component" value="Unassembled WGS sequence"/>
</dbReference>
<reference evidence="5 6" key="2">
    <citation type="submission" date="2019-06" db="EMBL/GenBank/DDBJ databases">
        <title>Co-occurence of chitin degradation, pigmentation and bioactivity in marine Pseudoalteromonas.</title>
        <authorList>
            <person name="Sonnenschein E.C."/>
            <person name="Bech P.K."/>
        </authorList>
    </citation>
    <scope>NUCLEOTIDE SEQUENCE [LARGE SCALE GENOMIC DNA]</scope>
    <source>
        <strain evidence="6">S3790</strain>
        <strain evidence="4 5">S3895</strain>
    </source>
</reference>
<dbReference type="SUPFAM" id="SSF47473">
    <property type="entry name" value="EF-hand"/>
    <property type="match status" value="1"/>
</dbReference>
<dbReference type="InterPro" id="IPR018247">
    <property type="entry name" value="EF_Hand_1_Ca_BS"/>
</dbReference>
<dbReference type="EMBL" id="PNBW01000002">
    <property type="protein sequence ID" value="TMO79069.1"/>
    <property type="molecule type" value="Genomic_DNA"/>
</dbReference>
<evidence type="ECO:0000313" key="4">
    <source>
        <dbReference type="EMBL" id="TMO79069.1"/>
    </source>
</evidence>
<reference evidence="3" key="3">
    <citation type="submission" date="2019-09" db="EMBL/GenBank/DDBJ databases">
        <title>Co-occurence of chitin degradation, pigmentation and bioactivity in marine Pseudoalteromonas.</title>
        <authorList>
            <person name="Sonnenschein E.C."/>
            <person name="Bech P.K."/>
        </authorList>
    </citation>
    <scope>NUCLEOTIDE SEQUENCE</scope>
    <source>
        <strain evidence="3">S3790</strain>
    </source>
</reference>
<feature type="chain" id="PRO_5024294480" evidence="1">
    <location>
        <begin position="22"/>
        <end position="73"/>
    </location>
</feature>
<gene>
    <name evidence="3" type="ORF">CWC19_06490</name>
    <name evidence="4" type="ORF">CWC20_00170</name>
</gene>
<feature type="domain" description="EF-hand" evidence="2">
    <location>
        <begin position="26"/>
        <end position="41"/>
    </location>
</feature>
<keyword evidence="1" id="KW-0732">Signal</keyword>
<evidence type="ECO:0000313" key="5">
    <source>
        <dbReference type="Proteomes" id="UP000307164"/>
    </source>
</evidence>
<dbReference type="InterPro" id="IPR002048">
    <property type="entry name" value="EF_hand_dom"/>
</dbReference>
<dbReference type="EMBL" id="PNBX01000024">
    <property type="protein sequence ID" value="TMO69078.1"/>
    <property type="molecule type" value="Genomic_DNA"/>
</dbReference>
<evidence type="ECO:0000256" key="1">
    <source>
        <dbReference type="SAM" id="SignalP"/>
    </source>
</evidence>
<evidence type="ECO:0000313" key="3">
    <source>
        <dbReference type="EMBL" id="TMO69078.1"/>
    </source>
</evidence>